<organism evidence="2 3">
    <name type="scientific">Canna indica</name>
    <name type="common">Indian-shot</name>
    <dbReference type="NCBI Taxonomy" id="4628"/>
    <lineage>
        <taxon>Eukaryota</taxon>
        <taxon>Viridiplantae</taxon>
        <taxon>Streptophyta</taxon>
        <taxon>Embryophyta</taxon>
        <taxon>Tracheophyta</taxon>
        <taxon>Spermatophyta</taxon>
        <taxon>Magnoliopsida</taxon>
        <taxon>Liliopsida</taxon>
        <taxon>Zingiberales</taxon>
        <taxon>Cannaceae</taxon>
        <taxon>Canna</taxon>
    </lineage>
</organism>
<dbReference type="PANTHER" id="PTHR33404">
    <property type="entry name" value="CELL DIVISION TOPOLOGICAL SPECIFICITY FACTOR HOMOLOG, CHLOROPLASTIC"/>
    <property type="match status" value="1"/>
</dbReference>
<dbReference type="GO" id="GO:0010020">
    <property type="term" value="P:chloroplast fission"/>
    <property type="evidence" value="ECO:0007669"/>
    <property type="project" value="TreeGrafter"/>
</dbReference>
<dbReference type="EMBL" id="CP136892">
    <property type="protein sequence ID" value="WOL00582.1"/>
    <property type="molecule type" value="Genomic_DNA"/>
</dbReference>
<keyword evidence="3" id="KW-1185">Reference proteome</keyword>
<keyword evidence="2" id="KW-0132">Cell division</keyword>
<dbReference type="GO" id="GO:0051301">
    <property type="term" value="P:cell division"/>
    <property type="evidence" value="ECO:0007669"/>
    <property type="project" value="UniProtKB-KW"/>
</dbReference>
<sequence>MAISADLKVFVAAFASHPNYRPLKPTLPSSKIRFGHFFNGTSDLKIAQRWPQLESSATSTANPSQVCLGTGGNNLSATVNQDAEGFLLNVVNMSFFDRLGLAWRMLFPTAKVRNNSNARIAKQRLKMILFSDRCAISDEAKQKIVSNIIGALSEFVEIDSQDKVQLNVSADTDIGTVCSVTVPVRRVRPEYQDSEEDYAGKISGIDYKDTGETSGTVDVTFDFFLPNKK</sequence>
<comment type="similarity">
    <text evidence="1">Belongs to the MinE family.</text>
</comment>
<reference evidence="2 3" key="1">
    <citation type="submission" date="2023-10" db="EMBL/GenBank/DDBJ databases">
        <title>Chromosome-scale genome assembly provides insights into flower coloration mechanisms of Canna indica.</title>
        <authorList>
            <person name="Li C."/>
        </authorList>
    </citation>
    <scope>NUCLEOTIDE SEQUENCE [LARGE SCALE GENOMIC DNA]</scope>
    <source>
        <tissue evidence="2">Flower</tissue>
    </source>
</reference>
<dbReference type="AlphaFoldDB" id="A0AAQ3K2D3"/>
<evidence type="ECO:0000313" key="2">
    <source>
        <dbReference type="EMBL" id="WOL00582.1"/>
    </source>
</evidence>
<keyword evidence="2" id="KW-0131">Cell cycle</keyword>
<dbReference type="Proteomes" id="UP001327560">
    <property type="component" value="Chromosome 3"/>
</dbReference>
<gene>
    <name evidence="2" type="ORF">Cni_G09295</name>
</gene>
<protein>
    <submittedName>
        <fullName evidence="2">Cell division topological specificity factor</fullName>
    </submittedName>
</protein>
<dbReference type="PANTHER" id="PTHR33404:SF2">
    <property type="entry name" value="CELL DIVISION TOPOLOGICAL SPECIFICITY FACTOR HOMOLOG, CHLOROPLASTIC"/>
    <property type="match status" value="1"/>
</dbReference>
<evidence type="ECO:0000313" key="3">
    <source>
        <dbReference type="Proteomes" id="UP001327560"/>
    </source>
</evidence>
<name>A0AAQ3K2D3_9LILI</name>
<dbReference type="Gene3D" id="3.30.1070.10">
    <property type="entry name" value="Cell division topological specificity factor MinE"/>
    <property type="match status" value="1"/>
</dbReference>
<dbReference type="InterPro" id="IPR036707">
    <property type="entry name" value="MinE_sf"/>
</dbReference>
<accession>A0AAQ3K2D3</accession>
<dbReference type="InterPro" id="IPR005527">
    <property type="entry name" value="MinE"/>
</dbReference>
<dbReference type="Pfam" id="PF03776">
    <property type="entry name" value="MinE"/>
    <property type="match status" value="1"/>
</dbReference>
<evidence type="ECO:0000256" key="1">
    <source>
        <dbReference type="ARBA" id="ARBA00008168"/>
    </source>
</evidence>
<proteinExistence type="inferred from homology"/>